<dbReference type="Pfam" id="PF02646">
    <property type="entry name" value="RmuC"/>
    <property type="match status" value="1"/>
</dbReference>
<dbReference type="PANTHER" id="PTHR30563:SF0">
    <property type="entry name" value="DNA RECOMBINATION PROTEIN RMUC"/>
    <property type="match status" value="1"/>
</dbReference>
<dbReference type="Proteomes" id="UP000467349">
    <property type="component" value="Unassembled WGS sequence"/>
</dbReference>
<reference evidence="5 6" key="1">
    <citation type="submission" date="2019-11" db="EMBL/GenBank/DDBJ databases">
        <title>Growth characteristics of pneumococcus vary with the chemical composition of the capsule and with environmental conditions.</title>
        <authorList>
            <person name="Tothpal A."/>
            <person name="Desobry K."/>
            <person name="Joshi S."/>
            <person name="Wyllie A.L."/>
            <person name="Weinberger D.M."/>
        </authorList>
    </citation>
    <scope>NUCLEOTIDE SEQUENCE [LARGE SCALE GENOMIC DNA]</scope>
    <source>
        <strain evidence="6">pnumococcus09N</strain>
    </source>
</reference>
<dbReference type="AlphaFoldDB" id="A0A7X2XMD1"/>
<evidence type="ECO:0000256" key="3">
    <source>
        <dbReference type="ARBA" id="ARBA00023054"/>
    </source>
</evidence>
<feature type="non-terminal residue" evidence="5">
    <location>
        <position position="88"/>
    </location>
</feature>
<evidence type="ECO:0000256" key="1">
    <source>
        <dbReference type="ARBA" id="ARBA00003416"/>
    </source>
</evidence>
<feature type="non-terminal residue" evidence="5">
    <location>
        <position position="1"/>
    </location>
</feature>
<dbReference type="InterPro" id="IPR003798">
    <property type="entry name" value="DNA_recombination_RmuC"/>
</dbReference>
<comment type="caution">
    <text evidence="5">The sequence shown here is derived from an EMBL/GenBank/DDBJ whole genome shotgun (WGS) entry which is preliminary data.</text>
</comment>
<dbReference type="RefSeq" id="WP_155474430.1">
    <property type="nucleotide sequence ID" value="NZ_WNHU01000675.1"/>
</dbReference>
<evidence type="ECO:0000256" key="4">
    <source>
        <dbReference type="ARBA" id="ARBA00023172"/>
    </source>
</evidence>
<keyword evidence="3" id="KW-0175">Coiled coil</keyword>
<name>A0A7X2XMD1_STREE</name>
<evidence type="ECO:0000313" key="5">
    <source>
        <dbReference type="EMBL" id="MTV44680.1"/>
    </source>
</evidence>
<proteinExistence type="inferred from homology"/>
<comment type="similarity">
    <text evidence="2">Belongs to the RmuC family.</text>
</comment>
<evidence type="ECO:0000313" key="6">
    <source>
        <dbReference type="Proteomes" id="UP000467349"/>
    </source>
</evidence>
<evidence type="ECO:0000256" key="2">
    <source>
        <dbReference type="ARBA" id="ARBA00009840"/>
    </source>
</evidence>
<organism evidence="5 6">
    <name type="scientific">Streptococcus pneumoniae</name>
    <dbReference type="NCBI Taxonomy" id="1313"/>
    <lineage>
        <taxon>Bacteria</taxon>
        <taxon>Bacillati</taxon>
        <taxon>Bacillota</taxon>
        <taxon>Bacilli</taxon>
        <taxon>Lactobacillales</taxon>
        <taxon>Streptococcaceae</taxon>
        <taxon>Streptococcus</taxon>
    </lineage>
</organism>
<comment type="function">
    <text evidence="1">Involved in DNA recombination.</text>
</comment>
<dbReference type="GO" id="GO:0006310">
    <property type="term" value="P:DNA recombination"/>
    <property type="evidence" value="ECO:0007669"/>
    <property type="project" value="UniProtKB-KW"/>
</dbReference>
<dbReference type="PANTHER" id="PTHR30563">
    <property type="entry name" value="DNA RECOMBINATION PROTEIN RMUC"/>
    <property type="match status" value="1"/>
</dbReference>
<sequence>VIIATPTTLIALLRTAAYGWQQESLARNAAEISKLGKEIYKRLVGMQDHWAKVGRGLNAAVESYNRASGSLESRVMVSARRFEDLKTA</sequence>
<gene>
    <name evidence="5" type="primary">rmuC</name>
    <name evidence="5" type="ORF">GM545_14195</name>
</gene>
<protein>
    <submittedName>
        <fullName evidence="5">DNA recombination protein RmuC</fullName>
    </submittedName>
</protein>
<dbReference type="EMBL" id="WNHU01000675">
    <property type="protein sequence ID" value="MTV44680.1"/>
    <property type="molecule type" value="Genomic_DNA"/>
</dbReference>
<keyword evidence="4" id="KW-0233">DNA recombination</keyword>
<accession>A0A7X2XMD1</accession>